<evidence type="ECO:0000259" key="8">
    <source>
        <dbReference type="Pfam" id="PF17042"/>
    </source>
</evidence>
<dbReference type="InterPro" id="IPR010737">
    <property type="entry name" value="4-carb_acid_sugar_kinase_N"/>
</dbReference>
<dbReference type="NCBIfam" id="NF047819">
    <property type="entry name" value="ThrnKinDtnkGamma"/>
    <property type="match status" value="1"/>
</dbReference>
<evidence type="ECO:0000313" key="9">
    <source>
        <dbReference type="EMBL" id="VDR29740.1"/>
    </source>
</evidence>
<dbReference type="RefSeq" id="WP_128879057.1">
    <property type="nucleotide sequence ID" value="NZ_JADCSX010000018.1"/>
</dbReference>
<evidence type="ECO:0000256" key="5">
    <source>
        <dbReference type="ARBA" id="ARBA00022840"/>
    </source>
</evidence>
<dbReference type="InterPro" id="IPR031475">
    <property type="entry name" value="NBD_C"/>
</dbReference>
<dbReference type="InterPro" id="IPR042213">
    <property type="entry name" value="NBD_C_sf"/>
</dbReference>
<protein>
    <submittedName>
        <fullName evidence="9">Uncharacterized protein conserved in bacteria</fullName>
    </submittedName>
</protein>
<gene>
    <name evidence="9" type="ORF">NCTC13098_06159</name>
</gene>
<evidence type="ECO:0000256" key="4">
    <source>
        <dbReference type="ARBA" id="ARBA00022777"/>
    </source>
</evidence>
<proteinExistence type="inferred from homology"/>
<dbReference type="AlphaFoldDB" id="A0A3P8M340"/>
<comment type="similarity">
    <text evidence="1">Belongs to the four-carbon acid sugar kinase family.</text>
</comment>
<keyword evidence="5" id="KW-0067">ATP-binding</keyword>
<dbReference type="Pfam" id="PF17042">
    <property type="entry name" value="NBD_C"/>
    <property type="match status" value="1"/>
</dbReference>
<dbReference type="EMBL" id="LR131271">
    <property type="protein sequence ID" value="VDR29740.1"/>
    <property type="molecule type" value="Genomic_DNA"/>
</dbReference>
<keyword evidence="4" id="KW-0418">Kinase</keyword>
<accession>A0A3P8M340</accession>
<keyword evidence="3" id="KW-0547">Nucleotide-binding</keyword>
<feature type="domain" description="Four-carbon acid sugar kinase N-terminal" evidence="7">
    <location>
        <begin position="3"/>
        <end position="226"/>
    </location>
</feature>
<evidence type="ECO:0000256" key="2">
    <source>
        <dbReference type="ARBA" id="ARBA00022679"/>
    </source>
</evidence>
<keyword evidence="6" id="KW-0119">Carbohydrate metabolism</keyword>
<dbReference type="Gene3D" id="3.40.50.10840">
    <property type="entry name" value="Putative sugar-binding, N-terminal domain"/>
    <property type="match status" value="1"/>
</dbReference>
<dbReference type="SUPFAM" id="SSF142764">
    <property type="entry name" value="YgbK-like"/>
    <property type="match status" value="1"/>
</dbReference>
<feature type="domain" description="Four-carbon acid sugar kinase nucleotide binding" evidence="8">
    <location>
        <begin position="241"/>
        <end position="410"/>
    </location>
</feature>
<evidence type="ECO:0000256" key="3">
    <source>
        <dbReference type="ARBA" id="ARBA00022741"/>
    </source>
</evidence>
<dbReference type="GO" id="GO:0016301">
    <property type="term" value="F:kinase activity"/>
    <property type="evidence" value="ECO:0007669"/>
    <property type="project" value="UniProtKB-KW"/>
</dbReference>
<evidence type="ECO:0000256" key="6">
    <source>
        <dbReference type="ARBA" id="ARBA00023277"/>
    </source>
</evidence>
<dbReference type="GO" id="GO:0005524">
    <property type="term" value="F:ATP binding"/>
    <property type="evidence" value="ECO:0007669"/>
    <property type="project" value="UniProtKB-KW"/>
</dbReference>
<dbReference type="Proteomes" id="UP000274346">
    <property type="component" value="Chromosome"/>
</dbReference>
<dbReference type="InterPro" id="IPR037051">
    <property type="entry name" value="4-carb_acid_sugar_kinase_N_sf"/>
</dbReference>
<evidence type="ECO:0000256" key="1">
    <source>
        <dbReference type="ARBA" id="ARBA00005715"/>
    </source>
</evidence>
<name>A0A3P8M340_RAOTE</name>
<sequence>MKMIVIADDFTGANDTGVQLAKKGARTEVMLDERQQASRKADVLVINTESRALAPAEAAEKVRAAVAPWFRERDNPPLVYKKIDSTFRGNVGAEVEAAMQACGARLAIVAAAIPAAGRVTMNGRCLVHGVPLVETEFASDPKTPIISSHIKTLLELQTACPVYELDLATVRGGGSGAELQRLGESDGGIVVVDAENDGDLALLAQAVAGLHDRYLLVGAAGFANALPAGCYLSPRQQLPVLVVAGSMSEATRQQIVFAAKERALGIVDIDVEALLQTDSDSMKEKIVRQSAAVLRDRQHCVLRTSRDADARGMIETLCERYQLSRQQLGDRISSALGDITLAIINRSQIGGLFLTGGDIAIAVARALGAEGYRIDSEVAPCVPCGTLVNSEIDDLPVITKAGGFGGEATLRDALYFIEDMYSDK</sequence>
<dbReference type="KEGG" id="rtg:NCTC13098_06159"/>
<keyword evidence="2" id="KW-0808">Transferase</keyword>
<reference evidence="9 10" key="1">
    <citation type="submission" date="2018-12" db="EMBL/GenBank/DDBJ databases">
        <authorList>
            <consortium name="Pathogen Informatics"/>
        </authorList>
    </citation>
    <scope>NUCLEOTIDE SEQUENCE [LARGE SCALE GENOMIC DNA]</scope>
    <source>
        <strain evidence="9 10">NCTC13098</strain>
    </source>
</reference>
<dbReference type="Gene3D" id="3.40.980.20">
    <property type="entry name" value="Four-carbon acid sugar kinase, nucleotide binding domain"/>
    <property type="match status" value="1"/>
</dbReference>
<evidence type="ECO:0000259" key="7">
    <source>
        <dbReference type="Pfam" id="PF07005"/>
    </source>
</evidence>
<organism evidence="9 10">
    <name type="scientific">Raoultella terrigena</name>
    <name type="common">Klebsiella terrigena</name>
    <dbReference type="NCBI Taxonomy" id="577"/>
    <lineage>
        <taxon>Bacteria</taxon>
        <taxon>Pseudomonadati</taxon>
        <taxon>Pseudomonadota</taxon>
        <taxon>Gammaproteobacteria</taxon>
        <taxon>Enterobacterales</taxon>
        <taxon>Enterobacteriaceae</taxon>
        <taxon>Klebsiella/Raoultella group</taxon>
        <taxon>Raoultella</taxon>
    </lineage>
</organism>
<dbReference type="Pfam" id="PF07005">
    <property type="entry name" value="SBD_N"/>
    <property type="match status" value="1"/>
</dbReference>
<evidence type="ECO:0000313" key="10">
    <source>
        <dbReference type="Proteomes" id="UP000274346"/>
    </source>
</evidence>